<feature type="compositionally biased region" description="Basic and acidic residues" evidence="2">
    <location>
        <begin position="722"/>
        <end position="738"/>
    </location>
</feature>
<evidence type="ECO:0000313" key="6">
    <source>
        <dbReference type="Proteomes" id="UP001071777"/>
    </source>
</evidence>
<dbReference type="PROSITE" id="PS50191">
    <property type="entry name" value="CRAL_TRIO"/>
    <property type="match status" value="1"/>
</dbReference>
<dbReference type="PANTHER" id="PTHR46818">
    <property type="entry name" value="DOMAIN-CONTAINING PROTEIN, PUTATIVE-RELATED"/>
    <property type="match status" value="1"/>
</dbReference>
<dbReference type="EMBL" id="JAPCXB010000001">
    <property type="protein sequence ID" value="KAJ1615547.1"/>
    <property type="molecule type" value="Genomic_DNA"/>
</dbReference>
<keyword evidence="3" id="KW-0732">Signal</keyword>
<dbReference type="Gene3D" id="3.40.525.10">
    <property type="entry name" value="CRAL-TRIO lipid binding domain"/>
    <property type="match status" value="1"/>
</dbReference>
<dbReference type="SUPFAM" id="SSF52087">
    <property type="entry name" value="CRAL/TRIO domain"/>
    <property type="match status" value="1"/>
</dbReference>
<sequence>MSTGYTIFHVFVGIWLLILTRLEPANGKTDPRFKFGPLHLPHDRTIINDFDAYAIHYCGLKDSLFQVSHCVFHALVEVLDEREVRYDDYESAVSLLFQGKNLESHQKILSSVSACENAVIPYVQISKPKSSKSIMGVKFSTKFEDFCKFAYRCFHNGPHTLIKSKESVLQKYLARWISTGQRSEGLGLVLASRLDLQTSKLKIRSKEPNELSQIASRLASQPPAKREALCNEILSHKELCSIVAPYKLEFDGWLHPPVDPVRNLPFRFDPKTMIDEKVRGIVSIQVNEELPPYCIPQEIFSFQPPPEAFLSGKRKIHLYADLSPQEKTIINHFLMSFVINHGKIPRVIFDNRSRFAIEGWLSHKNKFPIISVHNSMYSLGRKLQYKDAMSGMLYSNSGSKKEVYPYNLPQFKIFSVYSDKVRSFEISDTNPLISVCLKEGCAYYIGRSASLSPVLVIRASTIISIKNFKQSSASFLSMFLMAFAEKYLFYPGKVETIDVVVDCRGFSLSNFPTLLRIRPIITYWQDEGIINQFPLRFNKIFIIQQSDIWSTLKDILGKFWLDETIKSVQVINVPNNCKDSPDLKLLWRYMSPYIIEMDMGGARPKIQSGDFYPFKILPGPYRPFNPNLLDSQTTPALSDWPKPDLESPKNLYGLLPKGISSPRGKTLDGNDEVIPIDWKESKRLLDAIPKNLWPDMSAQASGSKAGEGPEAVSGCKGPAPVRGEEGREASIETPDKTQPEAPQTARDTVKSEQVTPPTHTIPKGGKGKDLLAQLFVTQRVLSNLRQLQLLRLERSRNKRSLAEQCIRFTKSHISFFSSLISRALAQASRYAANTQVKKLSKDSQSIISKRVSIVEAYSDIISNLKLDRARGLLSQKRLDSLDQAEKQLSALETKLNESRQEIKALLSESPEELRERAPSVWNSLMAVLHELDQLKRKISEMELKEKLSTLRLQKACEQLTSSLNVAKSFLDSYSKYDHWSMFESSLLLNMIDTILDDRERSHGQPAASL</sequence>
<keyword evidence="6" id="KW-1185">Reference proteome</keyword>
<evidence type="ECO:0000256" key="2">
    <source>
        <dbReference type="SAM" id="MobiDB-lite"/>
    </source>
</evidence>
<dbReference type="PANTHER" id="PTHR46818:SF1">
    <property type="entry name" value="CHROMOSOME UNDETERMINED SCAFFOLD_125, WHOLE GENOME SHOTGUN SEQUENCE"/>
    <property type="match status" value="1"/>
</dbReference>
<feature type="coiled-coil region" evidence="1">
    <location>
        <begin position="881"/>
        <end position="944"/>
    </location>
</feature>
<name>A0ABQ8PC54_9CRYT</name>
<dbReference type="Pfam" id="PF00650">
    <property type="entry name" value="CRAL_TRIO"/>
    <property type="match status" value="1"/>
</dbReference>
<dbReference type="Proteomes" id="UP001071777">
    <property type="component" value="Unassembled WGS sequence"/>
</dbReference>
<keyword evidence="1" id="KW-0175">Coiled coil</keyword>
<evidence type="ECO:0000259" key="4">
    <source>
        <dbReference type="PROSITE" id="PS50191"/>
    </source>
</evidence>
<feature type="domain" description="CRAL-TRIO" evidence="4">
    <location>
        <begin position="444"/>
        <end position="607"/>
    </location>
</feature>
<dbReference type="InterPro" id="IPR001251">
    <property type="entry name" value="CRAL-TRIO_dom"/>
</dbReference>
<accession>A0ABQ8PC54</accession>
<protein>
    <submittedName>
        <fullName evidence="5">Signal peptide and Sec14d domain-containing protein</fullName>
    </submittedName>
</protein>
<dbReference type="InterPro" id="IPR036865">
    <property type="entry name" value="CRAL-TRIO_dom_sf"/>
</dbReference>
<evidence type="ECO:0000256" key="3">
    <source>
        <dbReference type="SAM" id="SignalP"/>
    </source>
</evidence>
<feature type="signal peptide" evidence="3">
    <location>
        <begin position="1"/>
        <end position="27"/>
    </location>
</feature>
<evidence type="ECO:0000256" key="1">
    <source>
        <dbReference type="SAM" id="Coils"/>
    </source>
</evidence>
<dbReference type="CDD" id="cd00170">
    <property type="entry name" value="SEC14"/>
    <property type="match status" value="1"/>
</dbReference>
<gene>
    <name evidence="5" type="ORF">OJ252_2</name>
</gene>
<reference evidence="5" key="1">
    <citation type="submission" date="2022-10" db="EMBL/GenBank/DDBJ databases">
        <title>Adaptive evolution leads to modifications in subtelomeric GC content in a zoonotic Cryptosporidium species.</title>
        <authorList>
            <person name="Li J."/>
            <person name="Feng Y."/>
            <person name="Xiao L."/>
        </authorList>
    </citation>
    <scope>NUCLEOTIDE SEQUENCE</scope>
    <source>
        <strain evidence="5">25894</strain>
    </source>
</reference>
<feature type="region of interest" description="Disordered" evidence="2">
    <location>
        <begin position="695"/>
        <end position="766"/>
    </location>
</feature>
<organism evidence="5 6">
    <name type="scientific">Cryptosporidium canis</name>
    <dbReference type="NCBI Taxonomy" id="195482"/>
    <lineage>
        <taxon>Eukaryota</taxon>
        <taxon>Sar</taxon>
        <taxon>Alveolata</taxon>
        <taxon>Apicomplexa</taxon>
        <taxon>Conoidasida</taxon>
        <taxon>Coccidia</taxon>
        <taxon>Eucoccidiorida</taxon>
        <taxon>Eimeriorina</taxon>
        <taxon>Cryptosporidiidae</taxon>
        <taxon>Cryptosporidium</taxon>
    </lineage>
</organism>
<comment type="caution">
    <text evidence="5">The sequence shown here is derived from an EMBL/GenBank/DDBJ whole genome shotgun (WGS) entry which is preliminary data.</text>
</comment>
<proteinExistence type="predicted"/>
<evidence type="ECO:0000313" key="5">
    <source>
        <dbReference type="EMBL" id="KAJ1615547.1"/>
    </source>
</evidence>
<feature type="chain" id="PRO_5045239030" evidence="3">
    <location>
        <begin position="28"/>
        <end position="1009"/>
    </location>
</feature>